<gene>
    <name evidence="1" type="ORF">Klosneuvirus_4_66</name>
</gene>
<protein>
    <submittedName>
        <fullName evidence="1">Uncharacterized protein</fullName>
    </submittedName>
</protein>
<sequence length="84" mass="10176">MYLIILLILALLYLWYNPMIEGFDYYFYPPVNCVDNAFGQLRCFDEIGYPDYPWNAPYWSGYRSDYFLGKKDKIRGQYDEIIRS</sequence>
<evidence type="ECO:0000313" key="1">
    <source>
        <dbReference type="EMBL" id="ARF12251.1"/>
    </source>
</evidence>
<organism evidence="1">
    <name type="scientific">Klosneuvirus KNV1</name>
    <dbReference type="NCBI Taxonomy" id="1977640"/>
    <lineage>
        <taxon>Viruses</taxon>
        <taxon>Varidnaviria</taxon>
        <taxon>Bamfordvirae</taxon>
        <taxon>Nucleocytoviricota</taxon>
        <taxon>Megaviricetes</taxon>
        <taxon>Imitervirales</taxon>
        <taxon>Mimiviridae</taxon>
        <taxon>Klosneuvirinae</taxon>
        <taxon>Klosneuvirus</taxon>
    </lineage>
</organism>
<proteinExistence type="predicted"/>
<reference evidence="1" key="1">
    <citation type="journal article" date="2017" name="Science">
        <title>Giant viruses with an expanded complement of translation system components.</title>
        <authorList>
            <person name="Schulz F."/>
            <person name="Yutin N."/>
            <person name="Ivanova N.N."/>
            <person name="Ortega D.R."/>
            <person name="Lee T.K."/>
            <person name="Vierheilig J."/>
            <person name="Daims H."/>
            <person name="Horn M."/>
            <person name="Wagner M."/>
            <person name="Jensen G.J."/>
            <person name="Kyrpides N.C."/>
            <person name="Koonin E.V."/>
            <person name="Woyke T."/>
        </authorList>
    </citation>
    <scope>NUCLEOTIDE SEQUENCE</scope>
    <source>
        <strain evidence="1">KNV1</strain>
    </source>
</reference>
<accession>A0A1V0SKQ8</accession>
<dbReference type="EMBL" id="KY684111">
    <property type="protein sequence ID" value="ARF12251.1"/>
    <property type="molecule type" value="Genomic_DNA"/>
</dbReference>
<name>A0A1V0SKQ8_9VIRU</name>